<dbReference type="EMBL" id="PIQO01000003">
    <property type="protein sequence ID" value="PKR86050.1"/>
    <property type="molecule type" value="Genomic_DNA"/>
</dbReference>
<keyword evidence="9" id="KW-0547">Nucleotide-binding</keyword>
<dbReference type="GO" id="GO:0006826">
    <property type="term" value="P:iron ion transport"/>
    <property type="evidence" value="ECO:0007669"/>
    <property type="project" value="UniProtKB-KW"/>
</dbReference>
<dbReference type="Proteomes" id="UP000233440">
    <property type="component" value="Unassembled WGS sequence"/>
</dbReference>
<dbReference type="GO" id="GO:0006302">
    <property type="term" value="P:double-strand break repair"/>
    <property type="evidence" value="ECO:0007669"/>
    <property type="project" value="InterPro"/>
</dbReference>
<evidence type="ECO:0000256" key="3">
    <source>
        <dbReference type="ARBA" id="ARBA00022475"/>
    </source>
</evidence>
<reference evidence="9 10" key="1">
    <citation type="submission" date="2017-11" db="EMBL/GenBank/DDBJ databases">
        <title>Bacillus camelliae sp. nov., isolated from pu'er tea.</title>
        <authorList>
            <person name="Niu L."/>
        </authorList>
    </citation>
    <scope>NUCLEOTIDE SEQUENCE [LARGE SCALE GENOMIC DNA]</scope>
    <source>
        <strain evidence="9 10">7578-1</strain>
    </source>
</reference>
<evidence type="ECO:0000256" key="5">
    <source>
        <dbReference type="ARBA" id="ARBA00023004"/>
    </source>
</evidence>
<evidence type="ECO:0000259" key="8">
    <source>
        <dbReference type="SMART" id="SM00382"/>
    </source>
</evidence>
<sequence length="272" mass="30767">MKAGGKAVFINSIQWKGIDSRRDYPFSLPIFEKFQSIHFNKPITIFIGENGSGKSTFLEGIAAACQLPAAGGVEVSDDPDLMHAKELADSFTLKWKVKTKTGFFLRAEDFISFTKRIKEMKLEAENELSGIEDTYKNKSAYAKSLAALPHKRTLFELNHFYRDGLETRSHGESFIDFFQSRIKPNGLYLLDEPEAPLSPMRQLTLMSIILDAVNSGSQFIIVTHSPILMGIPNADIYTFDSHPPKHIAFDEAEHVQITKQFLEAPQRFIKYL</sequence>
<proteinExistence type="predicted"/>
<evidence type="ECO:0000256" key="6">
    <source>
        <dbReference type="ARBA" id="ARBA00023065"/>
    </source>
</evidence>
<keyword evidence="3" id="KW-1003">Cell membrane</keyword>
<dbReference type="InterPro" id="IPR027417">
    <property type="entry name" value="P-loop_NTPase"/>
</dbReference>
<dbReference type="Gene3D" id="3.40.50.300">
    <property type="entry name" value="P-loop containing nucleotide triphosphate hydrolases"/>
    <property type="match status" value="2"/>
</dbReference>
<keyword evidence="10" id="KW-1185">Reference proteome</keyword>
<evidence type="ECO:0000256" key="2">
    <source>
        <dbReference type="ARBA" id="ARBA00022448"/>
    </source>
</evidence>
<dbReference type="SUPFAM" id="SSF52540">
    <property type="entry name" value="P-loop containing nucleoside triphosphate hydrolases"/>
    <property type="match status" value="1"/>
</dbReference>
<evidence type="ECO:0000256" key="4">
    <source>
        <dbReference type="ARBA" id="ARBA00022496"/>
    </source>
</evidence>
<keyword evidence="2" id="KW-0813">Transport</keyword>
<evidence type="ECO:0000256" key="7">
    <source>
        <dbReference type="ARBA" id="ARBA00023136"/>
    </source>
</evidence>
<dbReference type="GO" id="GO:0016887">
    <property type="term" value="F:ATP hydrolysis activity"/>
    <property type="evidence" value="ECO:0007669"/>
    <property type="project" value="InterPro"/>
</dbReference>
<keyword evidence="9" id="KW-0067">ATP-binding</keyword>
<dbReference type="Pfam" id="PF13304">
    <property type="entry name" value="AAA_21"/>
    <property type="match status" value="1"/>
</dbReference>
<evidence type="ECO:0000256" key="1">
    <source>
        <dbReference type="ARBA" id="ARBA00004202"/>
    </source>
</evidence>
<evidence type="ECO:0000313" key="10">
    <source>
        <dbReference type="Proteomes" id="UP000233440"/>
    </source>
</evidence>
<gene>
    <name evidence="9" type="ORF">CWO92_06680</name>
</gene>
<dbReference type="AlphaFoldDB" id="A0A2N3LN55"/>
<comment type="subcellular location">
    <subcellularLocation>
        <location evidence="1">Cell membrane</location>
        <topology evidence="1">Peripheral membrane protein</topology>
    </subcellularLocation>
</comment>
<protein>
    <submittedName>
        <fullName evidence="9">Heme ABC transporter ATP-binding protein CcmA</fullName>
    </submittedName>
</protein>
<accession>A0A2N3LN55</accession>
<comment type="caution">
    <text evidence="9">The sequence shown here is derived from an EMBL/GenBank/DDBJ whole genome shotgun (WGS) entry which is preliminary data.</text>
</comment>
<dbReference type="Pfam" id="PF13476">
    <property type="entry name" value="AAA_23"/>
    <property type="match status" value="1"/>
</dbReference>
<feature type="domain" description="AAA+ ATPase" evidence="8">
    <location>
        <begin position="40"/>
        <end position="258"/>
    </location>
</feature>
<keyword evidence="4" id="KW-0410">Iron transport</keyword>
<keyword evidence="7" id="KW-0472">Membrane</keyword>
<keyword evidence="5" id="KW-0408">Iron</keyword>
<dbReference type="SMART" id="SM00382">
    <property type="entry name" value="AAA"/>
    <property type="match status" value="1"/>
</dbReference>
<dbReference type="InterPro" id="IPR038729">
    <property type="entry name" value="Rad50/SbcC_AAA"/>
</dbReference>
<dbReference type="InterPro" id="IPR003959">
    <property type="entry name" value="ATPase_AAA_core"/>
</dbReference>
<dbReference type="PANTHER" id="PTHR42771">
    <property type="entry name" value="IRON(3+)-HYDROXAMATE IMPORT ATP-BINDING PROTEIN FHUC"/>
    <property type="match status" value="1"/>
</dbReference>
<organism evidence="9 10">
    <name type="scientific">Heyndrickxia camelliae</name>
    <dbReference type="NCBI Taxonomy" id="1707093"/>
    <lineage>
        <taxon>Bacteria</taxon>
        <taxon>Bacillati</taxon>
        <taxon>Bacillota</taxon>
        <taxon>Bacilli</taxon>
        <taxon>Bacillales</taxon>
        <taxon>Bacillaceae</taxon>
        <taxon>Heyndrickxia</taxon>
    </lineage>
</organism>
<dbReference type="OrthoDB" id="9784297at2"/>
<name>A0A2N3LN55_9BACI</name>
<dbReference type="InterPro" id="IPR051535">
    <property type="entry name" value="Siderophore_ABC-ATPase"/>
</dbReference>
<dbReference type="InterPro" id="IPR003593">
    <property type="entry name" value="AAA+_ATPase"/>
</dbReference>
<dbReference type="GO" id="GO:0005524">
    <property type="term" value="F:ATP binding"/>
    <property type="evidence" value="ECO:0007669"/>
    <property type="project" value="UniProtKB-KW"/>
</dbReference>
<dbReference type="PANTHER" id="PTHR42771:SF2">
    <property type="entry name" value="IRON(3+)-HYDROXAMATE IMPORT ATP-BINDING PROTEIN FHUC"/>
    <property type="match status" value="1"/>
</dbReference>
<dbReference type="GO" id="GO:0005886">
    <property type="term" value="C:plasma membrane"/>
    <property type="evidence" value="ECO:0007669"/>
    <property type="project" value="UniProtKB-SubCell"/>
</dbReference>
<evidence type="ECO:0000313" key="9">
    <source>
        <dbReference type="EMBL" id="PKR86050.1"/>
    </source>
</evidence>
<keyword evidence="6" id="KW-0406">Ion transport</keyword>